<feature type="transmembrane region" description="Helical" evidence="4">
    <location>
        <begin position="140"/>
        <end position="161"/>
    </location>
</feature>
<evidence type="ECO:0000256" key="3">
    <source>
        <dbReference type="SAM" id="MobiDB-lite"/>
    </source>
</evidence>
<evidence type="ECO:0000256" key="2">
    <source>
        <dbReference type="ARBA" id="ARBA00023163"/>
    </source>
</evidence>
<reference evidence="5 6" key="1">
    <citation type="submission" date="2017-06" db="EMBL/GenBank/DDBJ databases">
        <authorList>
            <person name="Kim H.J."/>
            <person name="Triplett B.A."/>
        </authorList>
    </citation>
    <scope>NUCLEOTIDE SEQUENCE [LARGE SCALE GENOMIC DNA]</scope>
    <source>
        <strain evidence="5 6">CGMCC 4.1858</strain>
    </source>
</reference>
<keyword evidence="6" id="KW-1185">Reference proteome</keyword>
<keyword evidence="1" id="KW-0805">Transcription regulation</keyword>
<name>A0A239I2K1_9ACTN</name>
<gene>
    <name evidence="5" type="ORF">SAMN05216252_109235</name>
</gene>
<dbReference type="AlphaFoldDB" id="A0A239I2K1"/>
<feature type="compositionally biased region" description="Gly residues" evidence="3">
    <location>
        <begin position="116"/>
        <end position="127"/>
    </location>
</feature>
<keyword evidence="2" id="KW-0804">Transcription</keyword>
<accession>A0A239I2K1</accession>
<keyword evidence="4" id="KW-1133">Transmembrane helix</keyword>
<dbReference type="OrthoDB" id="4350643at2"/>
<dbReference type="Proteomes" id="UP000198280">
    <property type="component" value="Unassembled WGS sequence"/>
</dbReference>
<dbReference type="EMBL" id="FZOF01000009">
    <property type="protein sequence ID" value="SNS87711.1"/>
    <property type="molecule type" value="Genomic_DNA"/>
</dbReference>
<keyword evidence="4" id="KW-0812">Transmembrane</keyword>
<sequence length="288" mass="29485">MTSTTGTDEHPEVAEISALTEGILPPERSADVRGHIDGCALCADVRASLDEIRGLLGTLPGPPRMPADVAGRIDAALAAEALLAASGDADVSRETETSEPARVSRETSAPAAGRPSGRGAGPSGPGRPGTRSRRRWGKGILVAASAAAVVGLGSFLAQSTWDAGGSADTQSSTASGVGAKADADTLGVQVHDLLTRGASDHAESKPSGQSPMVGMESVTPSCVLAAVDRRETPIAVQRGRYERMDSYLLVLPHKGDPALVDAYVVDASCTTAQPPATGTLLREETYPR</sequence>
<organism evidence="5 6">
    <name type="scientific">Actinacidiphila glaucinigra</name>
    <dbReference type="NCBI Taxonomy" id="235986"/>
    <lineage>
        <taxon>Bacteria</taxon>
        <taxon>Bacillati</taxon>
        <taxon>Actinomycetota</taxon>
        <taxon>Actinomycetes</taxon>
        <taxon>Kitasatosporales</taxon>
        <taxon>Streptomycetaceae</taxon>
        <taxon>Actinacidiphila</taxon>
    </lineage>
</organism>
<proteinExistence type="predicted"/>
<protein>
    <recommendedName>
        <fullName evidence="7">Zinc-finger domain-containing protein</fullName>
    </recommendedName>
</protein>
<evidence type="ECO:0000256" key="4">
    <source>
        <dbReference type="SAM" id="Phobius"/>
    </source>
</evidence>
<feature type="region of interest" description="Disordered" evidence="3">
    <location>
        <begin position="86"/>
        <end position="134"/>
    </location>
</feature>
<evidence type="ECO:0000313" key="5">
    <source>
        <dbReference type="EMBL" id="SNS87711.1"/>
    </source>
</evidence>
<dbReference type="InterPro" id="IPR041916">
    <property type="entry name" value="Anti_sigma_zinc_sf"/>
</dbReference>
<keyword evidence="4" id="KW-0472">Membrane</keyword>
<evidence type="ECO:0000256" key="1">
    <source>
        <dbReference type="ARBA" id="ARBA00023015"/>
    </source>
</evidence>
<evidence type="ECO:0008006" key="7">
    <source>
        <dbReference type="Google" id="ProtNLM"/>
    </source>
</evidence>
<dbReference type="RefSeq" id="WP_089225434.1">
    <property type="nucleotide sequence ID" value="NZ_FZOF01000009.1"/>
</dbReference>
<evidence type="ECO:0000313" key="6">
    <source>
        <dbReference type="Proteomes" id="UP000198280"/>
    </source>
</evidence>
<dbReference type="Gene3D" id="1.10.10.1320">
    <property type="entry name" value="Anti-sigma factor, zinc-finger domain"/>
    <property type="match status" value="1"/>
</dbReference>